<dbReference type="Proteomes" id="UP000197138">
    <property type="component" value="Unassembled WGS sequence"/>
</dbReference>
<evidence type="ECO:0000256" key="1">
    <source>
        <dbReference type="SAM" id="Phobius"/>
    </source>
</evidence>
<proteinExistence type="predicted"/>
<dbReference type="AlphaFoldDB" id="A0A218WC89"/>
<feature type="transmembrane region" description="Helical" evidence="1">
    <location>
        <begin position="55"/>
        <end position="72"/>
    </location>
</feature>
<evidence type="ECO:0000313" key="3">
    <source>
        <dbReference type="Proteomes" id="UP000197138"/>
    </source>
</evidence>
<accession>A0A218WC89</accession>
<keyword evidence="1" id="KW-1133">Transmembrane helix</keyword>
<comment type="caution">
    <text evidence="2">The sequence shown here is derived from an EMBL/GenBank/DDBJ whole genome shotgun (WGS) entry which is preliminary data.</text>
</comment>
<name>A0A218WC89_PUNGR</name>
<protein>
    <submittedName>
        <fullName evidence="2">Uncharacterized protein</fullName>
    </submittedName>
</protein>
<organism evidence="2 3">
    <name type="scientific">Punica granatum</name>
    <name type="common">Pomegranate</name>
    <dbReference type="NCBI Taxonomy" id="22663"/>
    <lineage>
        <taxon>Eukaryota</taxon>
        <taxon>Viridiplantae</taxon>
        <taxon>Streptophyta</taxon>
        <taxon>Embryophyta</taxon>
        <taxon>Tracheophyta</taxon>
        <taxon>Spermatophyta</taxon>
        <taxon>Magnoliopsida</taxon>
        <taxon>eudicotyledons</taxon>
        <taxon>Gunneridae</taxon>
        <taxon>Pentapetalae</taxon>
        <taxon>rosids</taxon>
        <taxon>malvids</taxon>
        <taxon>Myrtales</taxon>
        <taxon>Lythraceae</taxon>
        <taxon>Punica</taxon>
    </lineage>
</organism>
<sequence length="84" mass="9691">MSTYVIQMRGLPMNSSYKGSRIGHESIRNIYPINRLPIGWPINIGKLNAYRIQPFMSMFAFLILFILLGLFSREDKTRQADKGP</sequence>
<keyword evidence="1" id="KW-0812">Transmembrane</keyword>
<evidence type="ECO:0000313" key="2">
    <source>
        <dbReference type="EMBL" id="OWM69821.1"/>
    </source>
</evidence>
<gene>
    <name evidence="2" type="ORF">CDL15_Pgr025670</name>
</gene>
<dbReference type="EMBL" id="MTKT01004810">
    <property type="protein sequence ID" value="OWM69821.1"/>
    <property type="molecule type" value="Genomic_DNA"/>
</dbReference>
<reference evidence="3" key="1">
    <citation type="journal article" date="2017" name="Plant J.">
        <title>The pomegranate (Punica granatum L.) genome and the genomics of punicalagin biosynthesis.</title>
        <authorList>
            <person name="Qin G."/>
            <person name="Xu C."/>
            <person name="Ming R."/>
            <person name="Tang H."/>
            <person name="Guyot R."/>
            <person name="Kramer E.M."/>
            <person name="Hu Y."/>
            <person name="Yi X."/>
            <person name="Qi Y."/>
            <person name="Xu X."/>
            <person name="Gao Z."/>
            <person name="Pan H."/>
            <person name="Jian J."/>
            <person name="Tian Y."/>
            <person name="Yue Z."/>
            <person name="Xu Y."/>
        </authorList>
    </citation>
    <scope>NUCLEOTIDE SEQUENCE [LARGE SCALE GENOMIC DNA]</scope>
    <source>
        <strain evidence="3">cv. Dabenzi</strain>
    </source>
</reference>
<keyword evidence="1" id="KW-0472">Membrane</keyword>